<dbReference type="PANTHER" id="PTHR23150">
    <property type="entry name" value="SULFATASE MODIFYING FACTOR 1, 2"/>
    <property type="match status" value="1"/>
</dbReference>
<evidence type="ECO:0000313" key="2">
    <source>
        <dbReference type="EMBL" id="EMI18641.1"/>
    </source>
</evidence>
<dbReference type="InterPro" id="IPR051043">
    <property type="entry name" value="Sulfatase_Mod_Factor_Kinase"/>
</dbReference>
<dbReference type="PATRIC" id="fig|1265738.3.peg.4451"/>
<dbReference type="InterPro" id="IPR027417">
    <property type="entry name" value="P-loop_NTPase"/>
</dbReference>
<dbReference type="Pfam" id="PF03781">
    <property type="entry name" value="FGE-sulfatase"/>
    <property type="match status" value="1"/>
</dbReference>
<proteinExistence type="predicted"/>
<dbReference type="InterPro" id="IPR042095">
    <property type="entry name" value="SUMF_sf"/>
</dbReference>
<dbReference type="Gene3D" id="3.40.50.300">
    <property type="entry name" value="P-loop containing nucleotide triphosphate hydrolases"/>
    <property type="match status" value="1"/>
</dbReference>
<dbReference type="AlphaFoldDB" id="M5RHH9"/>
<gene>
    <name evidence="2" type="ORF">RMSM_04435</name>
</gene>
<evidence type="ECO:0000259" key="1">
    <source>
        <dbReference type="Pfam" id="PF03781"/>
    </source>
</evidence>
<sequence>MTKDTAAERLLERIVVDWGERLADAGLSSIQPVAIKNHLRSILRRRDAVCIIFDGLDQCSSEDIEILISILDSRHFSRARFIIAGRPQAYSSHGAALFGIEGVNWQIVRVEAMQRRQQIRYLGWMPDGSLRYHKIPMGVRVLLSNIRILSYLRQTNDFSELTNEASIYLDAVAHLLAEGMNRTPQGRLIGLPTGANATDRVTREQKLIALRLLAIIAFHTKVACQEQEPTWTEDWLETGNLPSRPEDKPPEYVYNITDVNQSDALKRGPIRDAFKRHCPDSDFIQSWQGLATLNSGFLENGLFEDDTADLVELVWSNRSLHEFLLSYYFANLATEDDTRYLWDWIYIKDNYDTEDYYWFWIMLTGMPEASTASTSKLPSRDGERWLQSIRLLYQGLIKNQRNRAVENRHFAKRSNEMVFRSFKCLIELRLDRKLSDLASRIIEDWRSEFNCMLNGNHGEAEKQISESLRNHLLEVPLAAIGKFKMGTLPGKQGRSLFNEIPPSLLAQIRRLRSEPAQYLQEYFETFDSTRSITASLEHDATRLLRVTNAPDETTAATLFVTWLWAENEREIAYEGLPNAMLSEYSLGRFCCTNEFYRLFDPTYGTRETGLFDGYKMHSAHPEAPVVYVDWFDAWVYCQWTHWDGLSCMLPREDHWECAAKFGFGWSEFERPYWWDEGNFDAERDLERIRCRETLTEAERMTQVPSIPIRSSFESRRYDPEGRGWMDMLGACSEWCIDPFPNFDTFYVRDASSVADCPNVHRSIRGGASDKPAIVARNSARRRNLPHFTNHVQGFRLARRVRKNDAAAHR</sequence>
<reference evidence="2 3" key="1">
    <citation type="journal article" date="2013" name="Mar. Genomics">
        <title>Expression of sulfatases in Rhodopirellula baltica and the diversity of sulfatases in the genus Rhodopirellula.</title>
        <authorList>
            <person name="Wegner C.E."/>
            <person name="Richter-Heitmann T."/>
            <person name="Klindworth A."/>
            <person name="Klockow C."/>
            <person name="Richter M."/>
            <person name="Achstetter T."/>
            <person name="Glockner F.O."/>
            <person name="Harder J."/>
        </authorList>
    </citation>
    <scope>NUCLEOTIDE SEQUENCE [LARGE SCALE GENOMIC DNA]</scope>
    <source>
        <strain evidence="2 3">SM1</strain>
    </source>
</reference>
<dbReference type="SUPFAM" id="SSF56436">
    <property type="entry name" value="C-type lectin-like"/>
    <property type="match status" value="1"/>
</dbReference>
<keyword evidence="3" id="KW-1185">Reference proteome</keyword>
<dbReference type="InterPro" id="IPR005532">
    <property type="entry name" value="SUMF_dom"/>
</dbReference>
<protein>
    <submittedName>
        <fullName evidence="2">Formylglycine-generating sulfatase enzyme</fullName>
    </submittedName>
</protein>
<dbReference type="EMBL" id="ANOG01000633">
    <property type="protein sequence ID" value="EMI18641.1"/>
    <property type="molecule type" value="Genomic_DNA"/>
</dbReference>
<evidence type="ECO:0000313" key="3">
    <source>
        <dbReference type="Proteomes" id="UP000011991"/>
    </source>
</evidence>
<organism evidence="2 3">
    <name type="scientific">Rhodopirellula maiorica SM1</name>
    <dbReference type="NCBI Taxonomy" id="1265738"/>
    <lineage>
        <taxon>Bacteria</taxon>
        <taxon>Pseudomonadati</taxon>
        <taxon>Planctomycetota</taxon>
        <taxon>Planctomycetia</taxon>
        <taxon>Pirellulales</taxon>
        <taxon>Pirellulaceae</taxon>
        <taxon>Novipirellula</taxon>
    </lineage>
</organism>
<accession>M5RHH9</accession>
<dbReference type="PANTHER" id="PTHR23150:SF19">
    <property type="entry name" value="FORMYLGLYCINE-GENERATING ENZYME"/>
    <property type="match status" value="1"/>
</dbReference>
<dbReference type="InterPro" id="IPR016187">
    <property type="entry name" value="CTDL_fold"/>
</dbReference>
<dbReference type="Gene3D" id="3.90.1580.10">
    <property type="entry name" value="paralog of FGE (formylglycine-generating enzyme)"/>
    <property type="match status" value="1"/>
</dbReference>
<name>M5RHH9_9BACT</name>
<dbReference type="OrthoDB" id="9812426at2"/>
<comment type="caution">
    <text evidence="2">The sequence shown here is derived from an EMBL/GenBank/DDBJ whole genome shotgun (WGS) entry which is preliminary data.</text>
</comment>
<dbReference type="Proteomes" id="UP000011991">
    <property type="component" value="Unassembled WGS sequence"/>
</dbReference>
<dbReference type="GO" id="GO:0120147">
    <property type="term" value="F:formylglycine-generating oxidase activity"/>
    <property type="evidence" value="ECO:0007669"/>
    <property type="project" value="TreeGrafter"/>
</dbReference>
<feature type="domain" description="Sulfatase-modifying factor enzyme-like" evidence="1">
    <location>
        <begin position="616"/>
        <end position="798"/>
    </location>
</feature>